<dbReference type="GO" id="GO:0020037">
    <property type="term" value="F:heme binding"/>
    <property type="evidence" value="ECO:0007669"/>
    <property type="project" value="InterPro"/>
</dbReference>
<dbReference type="GO" id="GO:0016020">
    <property type="term" value="C:membrane"/>
    <property type="evidence" value="ECO:0007669"/>
    <property type="project" value="UniProtKB-SubCell"/>
</dbReference>
<evidence type="ECO:0000256" key="7">
    <source>
        <dbReference type="ARBA" id="ARBA00023002"/>
    </source>
</evidence>
<keyword evidence="8" id="KW-0408">Iron</keyword>
<keyword evidence="4" id="KW-0812">Transmembrane</keyword>
<evidence type="ECO:0000256" key="4">
    <source>
        <dbReference type="ARBA" id="ARBA00022692"/>
    </source>
</evidence>
<evidence type="ECO:0000256" key="3">
    <source>
        <dbReference type="ARBA" id="ARBA00022617"/>
    </source>
</evidence>
<evidence type="ECO:0000256" key="10">
    <source>
        <dbReference type="ARBA" id="ARBA00023136"/>
    </source>
</evidence>
<reference evidence="11" key="1">
    <citation type="journal article" date="2021" name="Front. Plant Sci.">
        <title>Chromosome-Scale Genome Assembly for Chinese Sour Jujube and Insights Into Its Genome Evolution and Domestication Signature.</title>
        <authorList>
            <person name="Shen L.-Y."/>
            <person name="Luo H."/>
            <person name="Wang X.-L."/>
            <person name="Wang X.-M."/>
            <person name="Qiu X.-J."/>
            <person name="Liu H."/>
            <person name="Zhou S.-S."/>
            <person name="Jia K.-H."/>
            <person name="Nie S."/>
            <person name="Bao Y.-T."/>
            <person name="Zhang R.-G."/>
            <person name="Yun Q.-Z."/>
            <person name="Chai Y.-H."/>
            <person name="Lu J.-Y."/>
            <person name="Li Y."/>
            <person name="Zhao S.-W."/>
            <person name="Mao J.-F."/>
            <person name="Jia S.-G."/>
            <person name="Mao Y.-M."/>
        </authorList>
    </citation>
    <scope>NUCLEOTIDE SEQUENCE</scope>
    <source>
        <strain evidence="11">AT0</strain>
        <tissue evidence="11">Leaf</tissue>
    </source>
</reference>
<comment type="subcellular location">
    <subcellularLocation>
        <location evidence="1">Membrane</location>
        <topology evidence="1">Single-pass membrane protein</topology>
    </subcellularLocation>
</comment>
<comment type="caution">
    <text evidence="11">The sequence shown here is derived from an EMBL/GenBank/DDBJ whole genome shotgun (WGS) entry which is preliminary data.</text>
</comment>
<evidence type="ECO:0000256" key="6">
    <source>
        <dbReference type="ARBA" id="ARBA00022989"/>
    </source>
</evidence>
<dbReference type="EMBL" id="JAEACU010000010">
    <property type="protein sequence ID" value="KAH7515799.1"/>
    <property type="molecule type" value="Genomic_DNA"/>
</dbReference>
<accession>A0A978ULU7</accession>
<dbReference type="PANTHER" id="PTHR24282:SF20">
    <property type="entry name" value="CYTOCHROME P450 CYP749A22-LIKE"/>
    <property type="match status" value="1"/>
</dbReference>
<dbReference type="Pfam" id="PF00067">
    <property type="entry name" value="p450"/>
    <property type="match status" value="1"/>
</dbReference>
<dbReference type="InterPro" id="IPR001128">
    <property type="entry name" value="Cyt_P450"/>
</dbReference>
<proteinExistence type="inferred from homology"/>
<evidence type="ECO:0000256" key="1">
    <source>
        <dbReference type="ARBA" id="ARBA00004167"/>
    </source>
</evidence>
<evidence type="ECO:0000256" key="5">
    <source>
        <dbReference type="ARBA" id="ARBA00022723"/>
    </source>
</evidence>
<keyword evidence="10" id="KW-0472">Membrane</keyword>
<dbReference type="SUPFAM" id="SSF48264">
    <property type="entry name" value="Cytochrome P450"/>
    <property type="match status" value="1"/>
</dbReference>
<dbReference type="InterPro" id="IPR050665">
    <property type="entry name" value="Cytochrome_P450_Monooxygen"/>
</dbReference>
<dbReference type="Gene3D" id="1.10.630.10">
    <property type="entry name" value="Cytochrome P450"/>
    <property type="match status" value="1"/>
</dbReference>
<keyword evidence="9" id="KW-0503">Monooxygenase</keyword>
<comment type="similarity">
    <text evidence="2">Belongs to the cytochrome P450 family.</text>
</comment>
<evidence type="ECO:0000256" key="9">
    <source>
        <dbReference type="ARBA" id="ARBA00023033"/>
    </source>
</evidence>
<evidence type="ECO:0000256" key="2">
    <source>
        <dbReference type="ARBA" id="ARBA00010617"/>
    </source>
</evidence>
<evidence type="ECO:0000313" key="11">
    <source>
        <dbReference type="EMBL" id="KAH7515799.1"/>
    </source>
</evidence>
<dbReference type="Proteomes" id="UP000813462">
    <property type="component" value="Unassembled WGS sequence"/>
</dbReference>
<name>A0A978ULU7_ZIZJJ</name>
<dbReference type="InterPro" id="IPR036396">
    <property type="entry name" value="Cyt_P450_sf"/>
</dbReference>
<dbReference type="GO" id="GO:0005506">
    <property type="term" value="F:iron ion binding"/>
    <property type="evidence" value="ECO:0007669"/>
    <property type="project" value="InterPro"/>
</dbReference>
<keyword evidence="5" id="KW-0479">Metal-binding</keyword>
<evidence type="ECO:0000256" key="8">
    <source>
        <dbReference type="ARBA" id="ARBA00023004"/>
    </source>
</evidence>
<keyword evidence="3" id="KW-0349">Heme</keyword>
<keyword evidence="7" id="KW-0560">Oxidoreductase</keyword>
<evidence type="ECO:0000313" key="12">
    <source>
        <dbReference type="Proteomes" id="UP000813462"/>
    </source>
</evidence>
<evidence type="ECO:0008006" key="13">
    <source>
        <dbReference type="Google" id="ProtNLM"/>
    </source>
</evidence>
<gene>
    <name evidence="11" type="ORF">FEM48_Zijuj10G0064700</name>
</gene>
<protein>
    <recommendedName>
        <fullName evidence="13">Cytochrome P450 CYP749A22-like</fullName>
    </recommendedName>
</protein>
<dbReference type="GO" id="GO:0016705">
    <property type="term" value="F:oxidoreductase activity, acting on paired donors, with incorporation or reduction of molecular oxygen"/>
    <property type="evidence" value="ECO:0007669"/>
    <property type="project" value="InterPro"/>
</dbReference>
<dbReference type="GO" id="GO:0004497">
    <property type="term" value="F:monooxygenase activity"/>
    <property type="evidence" value="ECO:0007669"/>
    <property type="project" value="UniProtKB-KW"/>
</dbReference>
<organism evidence="11 12">
    <name type="scientific">Ziziphus jujuba var. spinosa</name>
    <dbReference type="NCBI Taxonomy" id="714518"/>
    <lineage>
        <taxon>Eukaryota</taxon>
        <taxon>Viridiplantae</taxon>
        <taxon>Streptophyta</taxon>
        <taxon>Embryophyta</taxon>
        <taxon>Tracheophyta</taxon>
        <taxon>Spermatophyta</taxon>
        <taxon>Magnoliopsida</taxon>
        <taxon>eudicotyledons</taxon>
        <taxon>Gunneridae</taxon>
        <taxon>Pentapetalae</taxon>
        <taxon>rosids</taxon>
        <taxon>fabids</taxon>
        <taxon>Rosales</taxon>
        <taxon>Rhamnaceae</taxon>
        <taxon>Paliureae</taxon>
        <taxon>Ziziphus</taxon>
    </lineage>
</organism>
<sequence>MIGKNYLQWYGTVAQLVVTESELIKEILSNKDGAFPKFETQPLVKKLLGDGLVNNEGEMWAKLRRLANHAFHGESLKGMTPAMVTAVEIMLESWKSYEGQEMEVYEEFRLLTSDVISRTAFGNNYQNGKNIFEMLMSKFFKISDEIESDKPEMEIRNNIMKIIKEREEKVISGKENSFGNDFLGILVKAHHDVNDNQRISKDNLVD</sequence>
<dbReference type="PANTHER" id="PTHR24282">
    <property type="entry name" value="CYTOCHROME P450 FAMILY MEMBER"/>
    <property type="match status" value="1"/>
</dbReference>
<keyword evidence="6" id="KW-1133">Transmembrane helix</keyword>
<dbReference type="AlphaFoldDB" id="A0A978ULU7"/>